<dbReference type="InterPro" id="IPR003141">
    <property type="entry name" value="Pol/His_phosphatase_N"/>
</dbReference>
<gene>
    <name evidence="10" type="ORF">BKP37_07770</name>
</gene>
<evidence type="ECO:0000256" key="7">
    <source>
        <dbReference type="ARBA" id="ARBA00049158"/>
    </source>
</evidence>
<accession>A0A1S2LRW3</accession>
<comment type="similarity">
    <text evidence="2 8">Belongs to the PHP hydrolase family. HisK subfamily.</text>
</comment>
<dbReference type="EMBL" id="MLQR01000016">
    <property type="protein sequence ID" value="OIJ14863.1"/>
    <property type="molecule type" value="Genomic_DNA"/>
</dbReference>
<organism evidence="10 11">
    <name type="scientific">Anaerobacillus alkalilacustris</name>
    <dbReference type="NCBI Taxonomy" id="393763"/>
    <lineage>
        <taxon>Bacteria</taxon>
        <taxon>Bacillati</taxon>
        <taxon>Bacillota</taxon>
        <taxon>Bacilli</taxon>
        <taxon>Bacillales</taxon>
        <taxon>Bacillaceae</taxon>
        <taxon>Anaerobacillus</taxon>
    </lineage>
</organism>
<reference evidence="10 11" key="1">
    <citation type="submission" date="2016-10" db="EMBL/GenBank/DDBJ databases">
        <title>Draft genome sequences of four alkaliphilic bacteria belonging to the Anaerobacillus genus.</title>
        <authorList>
            <person name="Bassil N.M."/>
            <person name="Lloyd J.R."/>
        </authorList>
    </citation>
    <scope>NUCLEOTIDE SEQUENCE [LARGE SCALE GENOMIC DNA]</scope>
    <source>
        <strain evidence="10 11">DSM 18345</strain>
    </source>
</reference>
<dbReference type="AlphaFoldDB" id="A0A1S2LRW3"/>
<evidence type="ECO:0000313" key="10">
    <source>
        <dbReference type="EMBL" id="OIJ14863.1"/>
    </source>
</evidence>
<dbReference type="GO" id="GO:0005737">
    <property type="term" value="C:cytoplasm"/>
    <property type="evidence" value="ECO:0007669"/>
    <property type="project" value="TreeGrafter"/>
</dbReference>
<evidence type="ECO:0000256" key="6">
    <source>
        <dbReference type="ARBA" id="ARBA00023102"/>
    </source>
</evidence>
<keyword evidence="5 8" id="KW-0378">Hydrolase</keyword>
<dbReference type="PANTHER" id="PTHR21039:SF0">
    <property type="entry name" value="HISTIDINOL-PHOSPHATASE"/>
    <property type="match status" value="1"/>
</dbReference>
<dbReference type="Gene3D" id="3.20.20.140">
    <property type="entry name" value="Metal-dependent hydrolases"/>
    <property type="match status" value="1"/>
</dbReference>
<dbReference type="GO" id="GO:0000105">
    <property type="term" value="P:L-histidine biosynthetic process"/>
    <property type="evidence" value="ECO:0007669"/>
    <property type="project" value="UniProtKB-UniRule"/>
</dbReference>
<evidence type="ECO:0000259" key="9">
    <source>
        <dbReference type="SMART" id="SM00481"/>
    </source>
</evidence>
<evidence type="ECO:0000256" key="4">
    <source>
        <dbReference type="ARBA" id="ARBA00022605"/>
    </source>
</evidence>
<keyword evidence="6 8" id="KW-0368">Histidine biosynthesis</keyword>
<dbReference type="PANTHER" id="PTHR21039">
    <property type="entry name" value="HISTIDINOL PHOSPHATASE-RELATED"/>
    <property type="match status" value="1"/>
</dbReference>
<evidence type="ECO:0000256" key="1">
    <source>
        <dbReference type="ARBA" id="ARBA00004970"/>
    </source>
</evidence>
<dbReference type="EC" id="3.1.3.15" evidence="3 8"/>
<dbReference type="InterPro" id="IPR004013">
    <property type="entry name" value="PHP_dom"/>
</dbReference>
<dbReference type="OrthoDB" id="9775255at2"/>
<dbReference type="GO" id="GO:0004401">
    <property type="term" value="F:histidinol-phosphatase activity"/>
    <property type="evidence" value="ECO:0007669"/>
    <property type="project" value="UniProtKB-UniRule"/>
</dbReference>
<sequence>MFDYHVHSKISADSKMEMKDACQTAIENGVKEIAFTEHIDYFYPNCELVFDFEYHEYEKSIREVEELFKGQLTVLKAVEIGIHPYSNKQSKEFTDRHFFDFILGSVHIVDDLDLHNGDYFKNKNVDEAIKLYFETINRYVKDYKDFNVLSHFTLIKRYLHFVNSHWKEVKWEKYFDVIEDTFKSLIGSSRGIEVNMSGYRYRLDCALPELPFLKLYRHLGGEIITVGTDAHSKHFVGKYLNTGYKLLDEAGFKYVTTFKEKKPDFHSIKEMI</sequence>
<protein>
    <recommendedName>
        <fullName evidence="3 8">Histidinol-phosphatase</fullName>
        <shortName evidence="8">HolPase</shortName>
        <ecNumber evidence="3 8">3.1.3.15</ecNumber>
    </recommendedName>
</protein>
<proteinExistence type="inferred from homology"/>
<evidence type="ECO:0000256" key="3">
    <source>
        <dbReference type="ARBA" id="ARBA00013085"/>
    </source>
</evidence>
<keyword evidence="4 8" id="KW-0028">Amino-acid biosynthesis</keyword>
<keyword evidence="11" id="KW-1185">Reference proteome</keyword>
<dbReference type="SUPFAM" id="SSF89550">
    <property type="entry name" value="PHP domain-like"/>
    <property type="match status" value="1"/>
</dbReference>
<dbReference type="UniPathway" id="UPA00031">
    <property type="reaction ID" value="UER00013"/>
</dbReference>
<dbReference type="Proteomes" id="UP000179524">
    <property type="component" value="Unassembled WGS sequence"/>
</dbReference>
<feature type="domain" description="Polymerase/histidinol phosphatase N-terminal" evidence="9">
    <location>
        <begin position="2"/>
        <end position="84"/>
    </location>
</feature>
<dbReference type="Pfam" id="PF02811">
    <property type="entry name" value="PHP"/>
    <property type="match status" value="1"/>
</dbReference>
<evidence type="ECO:0000256" key="2">
    <source>
        <dbReference type="ARBA" id="ARBA00009152"/>
    </source>
</evidence>
<comment type="catalytic activity">
    <reaction evidence="7 8">
        <text>L-histidinol phosphate + H2O = L-histidinol + phosphate</text>
        <dbReference type="Rhea" id="RHEA:14465"/>
        <dbReference type="ChEBI" id="CHEBI:15377"/>
        <dbReference type="ChEBI" id="CHEBI:43474"/>
        <dbReference type="ChEBI" id="CHEBI:57699"/>
        <dbReference type="ChEBI" id="CHEBI:57980"/>
        <dbReference type="EC" id="3.1.3.15"/>
    </reaction>
</comment>
<evidence type="ECO:0000256" key="5">
    <source>
        <dbReference type="ARBA" id="ARBA00022801"/>
    </source>
</evidence>
<comment type="pathway">
    <text evidence="1 8">Amino-acid biosynthesis; L-histidine biosynthesis; L-histidine from 5-phospho-alpha-D-ribose 1-diphosphate: step 8/9.</text>
</comment>
<dbReference type="SMART" id="SM00481">
    <property type="entry name" value="POLIIIAc"/>
    <property type="match status" value="1"/>
</dbReference>
<name>A0A1S2LRW3_9BACI</name>
<evidence type="ECO:0000256" key="8">
    <source>
        <dbReference type="RuleBase" id="RU366003"/>
    </source>
</evidence>
<evidence type="ECO:0000313" key="11">
    <source>
        <dbReference type="Proteomes" id="UP000179524"/>
    </source>
</evidence>
<dbReference type="InterPro" id="IPR016195">
    <property type="entry name" value="Pol/histidinol_Pase-like"/>
</dbReference>
<dbReference type="InterPro" id="IPR010140">
    <property type="entry name" value="Histidinol_P_phosphatase_HisJ"/>
</dbReference>
<dbReference type="NCBIfam" id="TIGR01856">
    <property type="entry name" value="hisJ_fam"/>
    <property type="match status" value="1"/>
</dbReference>
<dbReference type="RefSeq" id="WP_071309031.1">
    <property type="nucleotide sequence ID" value="NZ_MLQR01000016.1"/>
</dbReference>
<comment type="caution">
    <text evidence="10">The sequence shown here is derived from an EMBL/GenBank/DDBJ whole genome shotgun (WGS) entry which is preliminary data.</text>
</comment>